<evidence type="ECO:0000256" key="1">
    <source>
        <dbReference type="ARBA" id="ARBA00010529"/>
    </source>
</evidence>
<dbReference type="PANTHER" id="PTHR33175">
    <property type="entry name" value="DNA-BINDING PROTEIN HU"/>
    <property type="match status" value="1"/>
</dbReference>
<dbReference type="InterPro" id="IPR000119">
    <property type="entry name" value="Hist_DNA-bd"/>
</dbReference>
<keyword evidence="7" id="KW-0233">DNA recombination</keyword>
<evidence type="ECO:0000256" key="3">
    <source>
        <dbReference type="ARBA" id="ARBA00022845"/>
    </source>
</evidence>
<evidence type="ECO:0000313" key="9">
    <source>
        <dbReference type="EMBL" id="AYO80097.1"/>
    </source>
</evidence>
<dbReference type="PRINTS" id="PR01727">
    <property type="entry name" value="DNABINDINGHU"/>
</dbReference>
<evidence type="ECO:0000256" key="5">
    <source>
        <dbReference type="ARBA" id="ARBA00023125"/>
    </source>
</evidence>
<dbReference type="Proteomes" id="UP000280708">
    <property type="component" value="Chromosome"/>
</dbReference>
<dbReference type="InterPro" id="IPR005684">
    <property type="entry name" value="IHF_alpha"/>
</dbReference>
<keyword evidence="4" id="KW-0805">Transcription regulation</keyword>
<proteinExistence type="inferred from homology"/>
<dbReference type="SUPFAM" id="SSF47729">
    <property type="entry name" value="IHF-like DNA-binding proteins"/>
    <property type="match status" value="1"/>
</dbReference>
<comment type="similarity">
    <text evidence="1 8">Belongs to the bacterial histone-like protein family.</text>
</comment>
<dbReference type="AlphaFoldDB" id="A0A3G2UXG1"/>
<dbReference type="PANTHER" id="PTHR33175:SF2">
    <property type="entry name" value="INTEGRATION HOST FACTOR SUBUNIT ALPHA"/>
    <property type="match status" value="1"/>
</dbReference>
<evidence type="ECO:0000256" key="8">
    <source>
        <dbReference type="RuleBase" id="RU003939"/>
    </source>
</evidence>
<evidence type="ECO:0000256" key="6">
    <source>
        <dbReference type="ARBA" id="ARBA00023163"/>
    </source>
</evidence>
<evidence type="ECO:0000256" key="2">
    <source>
        <dbReference type="ARBA" id="ARBA00018329"/>
    </source>
</evidence>
<evidence type="ECO:0000313" key="10">
    <source>
        <dbReference type="Proteomes" id="UP000280708"/>
    </source>
</evidence>
<dbReference type="SMART" id="SM00411">
    <property type="entry name" value="BHL"/>
    <property type="match status" value="1"/>
</dbReference>
<organism evidence="9 10">
    <name type="scientific">Sphingobium yanoikuyae</name>
    <name type="common">Sphingomonas yanoikuyae</name>
    <dbReference type="NCBI Taxonomy" id="13690"/>
    <lineage>
        <taxon>Bacteria</taxon>
        <taxon>Pseudomonadati</taxon>
        <taxon>Pseudomonadota</taxon>
        <taxon>Alphaproteobacteria</taxon>
        <taxon>Sphingomonadales</taxon>
        <taxon>Sphingomonadaceae</taxon>
        <taxon>Sphingobium</taxon>
    </lineage>
</organism>
<keyword evidence="5" id="KW-0238">DNA-binding</keyword>
<dbReference type="Gene3D" id="4.10.520.10">
    <property type="entry name" value="IHF-like DNA-binding proteins"/>
    <property type="match status" value="1"/>
</dbReference>
<sequence length="96" mass="10572">MSELLTLTRADIAHSIYRHTRLPRGHCQRMVDSILLHIADALAAGENVKITNFGTFVLHDKGERLGRNPKNGVEVSIAPRRAVTFRASSALRNAVA</sequence>
<protein>
    <recommendedName>
        <fullName evidence="2">Integration host factor subunit alpha</fullName>
    </recommendedName>
</protein>
<gene>
    <name evidence="9" type="ORF">EBF16_26460</name>
</gene>
<dbReference type="GO" id="GO:0006417">
    <property type="term" value="P:regulation of translation"/>
    <property type="evidence" value="ECO:0007669"/>
    <property type="project" value="UniProtKB-KW"/>
</dbReference>
<dbReference type="RefSeq" id="WP_122129958.1">
    <property type="nucleotide sequence ID" value="NZ_CP033230.1"/>
</dbReference>
<dbReference type="GO" id="GO:0003677">
    <property type="term" value="F:DNA binding"/>
    <property type="evidence" value="ECO:0007669"/>
    <property type="project" value="UniProtKB-KW"/>
</dbReference>
<accession>A0A3G2UXG1</accession>
<evidence type="ECO:0000256" key="4">
    <source>
        <dbReference type="ARBA" id="ARBA00023015"/>
    </source>
</evidence>
<keyword evidence="6" id="KW-0804">Transcription</keyword>
<dbReference type="Pfam" id="PF00216">
    <property type="entry name" value="Bac_DNA_binding"/>
    <property type="match status" value="1"/>
</dbReference>
<dbReference type="GO" id="GO:0006310">
    <property type="term" value="P:DNA recombination"/>
    <property type="evidence" value="ECO:0007669"/>
    <property type="project" value="UniProtKB-KW"/>
</dbReference>
<evidence type="ECO:0000256" key="7">
    <source>
        <dbReference type="ARBA" id="ARBA00023172"/>
    </source>
</evidence>
<reference evidence="9 10" key="1">
    <citation type="submission" date="2018-10" db="EMBL/GenBank/DDBJ databases">
        <title>Characterization and genome analysis of a novel bacterium Sphingobium yanoikuyae SJTF8 capable of degrading PAHs.</title>
        <authorList>
            <person name="Yin C."/>
            <person name="Xiong W."/>
            <person name="Liang R."/>
        </authorList>
    </citation>
    <scope>NUCLEOTIDE SEQUENCE [LARGE SCALE GENOMIC DNA]</scope>
    <source>
        <strain evidence="9 10">SJTF8</strain>
    </source>
</reference>
<name>A0A3G2UXG1_SPHYA</name>
<dbReference type="EMBL" id="CP033230">
    <property type="protein sequence ID" value="AYO80097.1"/>
    <property type="molecule type" value="Genomic_DNA"/>
</dbReference>
<dbReference type="GO" id="GO:0009893">
    <property type="term" value="P:positive regulation of metabolic process"/>
    <property type="evidence" value="ECO:0007669"/>
    <property type="project" value="UniProtKB-ARBA"/>
</dbReference>
<dbReference type="GO" id="GO:0030527">
    <property type="term" value="F:structural constituent of chromatin"/>
    <property type="evidence" value="ECO:0007669"/>
    <property type="project" value="InterPro"/>
</dbReference>
<keyword evidence="3" id="KW-0810">Translation regulation</keyword>
<dbReference type="GO" id="GO:0005829">
    <property type="term" value="C:cytosol"/>
    <property type="evidence" value="ECO:0007669"/>
    <property type="project" value="TreeGrafter"/>
</dbReference>
<dbReference type="CDD" id="cd13835">
    <property type="entry name" value="IHF_A"/>
    <property type="match status" value="1"/>
</dbReference>
<dbReference type="GO" id="GO:0006355">
    <property type="term" value="P:regulation of DNA-templated transcription"/>
    <property type="evidence" value="ECO:0007669"/>
    <property type="project" value="InterPro"/>
</dbReference>
<dbReference type="InterPro" id="IPR010992">
    <property type="entry name" value="IHF-like_DNA-bd_dom_sf"/>
</dbReference>